<dbReference type="PANTHER" id="PTHR48174">
    <property type="entry name" value="DUF946 FAMILY PROTEIN"/>
    <property type="match status" value="1"/>
</dbReference>
<gene>
    <name evidence="2" type="ORF">AAF712_003482</name>
</gene>
<reference evidence="2 3" key="1">
    <citation type="submission" date="2024-05" db="EMBL/GenBank/DDBJ databases">
        <title>A draft genome resource for the thread blight pathogen Marasmius tenuissimus strain MS-2.</title>
        <authorList>
            <person name="Yulfo-Soto G.E."/>
            <person name="Baruah I.K."/>
            <person name="Amoako-Attah I."/>
            <person name="Bukari Y."/>
            <person name="Meinhardt L.W."/>
            <person name="Bailey B.A."/>
            <person name="Cohen S.P."/>
        </authorList>
    </citation>
    <scope>NUCLEOTIDE SEQUENCE [LARGE SCALE GENOMIC DNA]</scope>
    <source>
        <strain evidence="2 3">MS-2</strain>
    </source>
</reference>
<keyword evidence="3" id="KW-1185">Reference proteome</keyword>
<dbReference type="Pfam" id="PF06101">
    <property type="entry name" value="Vps62"/>
    <property type="match status" value="1"/>
</dbReference>
<evidence type="ECO:0008006" key="4">
    <source>
        <dbReference type="Google" id="ProtNLM"/>
    </source>
</evidence>
<feature type="chain" id="PRO_5046734489" description="Vacuolar protein sorting-associated protein 62" evidence="1">
    <location>
        <begin position="29"/>
        <end position="295"/>
    </location>
</feature>
<name>A0ABR3A7G7_9AGAR</name>
<evidence type="ECO:0000313" key="2">
    <source>
        <dbReference type="EMBL" id="KAL0069455.1"/>
    </source>
</evidence>
<dbReference type="Proteomes" id="UP001437256">
    <property type="component" value="Unassembled WGS sequence"/>
</dbReference>
<dbReference type="InterPro" id="IPR009291">
    <property type="entry name" value="Vps62"/>
</dbReference>
<comment type="caution">
    <text evidence="2">The sequence shown here is derived from an EMBL/GenBank/DDBJ whole genome shotgun (WGS) entry which is preliminary data.</text>
</comment>
<organism evidence="2 3">
    <name type="scientific">Marasmius tenuissimus</name>
    <dbReference type="NCBI Taxonomy" id="585030"/>
    <lineage>
        <taxon>Eukaryota</taxon>
        <taxon>Fungi</taxon>
        <taxon>Dikarya</taxon>
        <taxon>Basidiomycota</taxon>
        <taxon>Agaricomycotina</taxon>
        <taxon>Agaricomycetes</taxon>
        <taxon>Agaricomycetidae</taxon>
        <taxon>Agaricales</taxon>
        <taxon>Marasmiineae</taxon>
        <taxon>Marasmiaceae</taxon>
        <taxon>Marasmius</taxon>
    </lineage>
</organism>
<dbReference type="PANTHER" id="PTHR48174:SF5">
    <property type="entry name" value="VACUOLAR PROTEIN SORTING-ASSOCIATED PROTEIN 62"/>
    <property type="match status" value="1"/>
</dbReference>
<proteinExistence type="predicted"/>
<sequence length="295" mass="32883">MLRASPFSPIHYLLFVLIGSFSCSVGAASSPENVALARRFAPQLRFHKDEIYFTSTVDWFLSNVKQVDGNGTIINPRPTIETISQPAGQGSGLYLATDIDTNRYGWLKGVNPLEDPLNVAIYTFVAPKPNGVTDIYYWMFTPFNQAKDVPILGRVGDHVGDWERLAVRTVNGEATQVDYHAHSNTGSTVPFTQAPKFDNNSRPVAYVAKGSHGIWETAATHTYVDAVIFQLQDLTSDGGVYWDTRESLIIYNFPGTFSGNDDWLNYKGTYGNKGTTDCWWHIFHDEVAVPLCRKS</sequence>
<protein>
    <recommendedName>
        <fullName evidence="4">Vacuolar protein sorting-associated protein 62</fullName>
    </recommendedName>
</protein>
<dbReference type="PROSITE" id="PS51257">
    <property type="entry name" value="PROKAR_LIPOPROTEIN"/>
    <property type="match status" value="1"/>
</dbReference>
<evidence type="ECO:0000256" key="1">
    <source>
        <dbReference type="SAM" id="SignalP"/>
    </source>
</evidence>
<accession>A0ABR3A7G7</accession>
<feature type="signal peptide" evidence="1">
    <location>
        <begin position="1"/>
        <end position="28"/>
    </location>
</feature>
<dbReference type="EMBL" id="JBBXMP010000012">
    <property type="protein sequence ID" value="KAL0069455.1"/>
    <property type="molecule type" value="Genomic_DNA"/>
</dbReference>
<keyword evidence="1" id="KW-0732">Signal</keyword>
<evidence type="ECO:0000313" key="3">
    <source>
        <dbReference type="Proteomes" id="UP001437256"/>
    </source>
</evidence>